<dbReference type="EMBL" id="FUXI01000011">
    <property type="protein sequence ID" value="SJZ68741.1"/>
    <property type="molecule type" value="Genomic_DNA"/>
</dbReference>
<organism evidence="9 10">
    <name type="scientific">Pilibacter termitis</name>
    <dbReference type="NCBI Taxonomy" id="263852"/>
    <lineage>
        <taxon>Bacteria</taxon>
        <taxon>Bacillati</taxon>
        <taxon>Bacillota</taxon>
        <taxon>Bacilli</taxon>
        <taxon>Lactobacillales</taxon>
        <taxon>Enterococcaceae</taxon>
        <taxon>Pilibacter</taxon>
    </lineage>
</organism>
<keyword evidence="5 7" id="KW-1133">Transmembrane helix</keyword>
<feature type="transmembrane region" description="Helical" evidence="7">
    <location>
        <begin position="58"/>
        <end position="81"/>
    </location>
</feature>
<evidence type="ECO:0000256" key="2">
    <source>
        <dbReference type="ARBA" id="ARBA00022448"/>
    </source>
</evidence>
<evidence type="ECO:0000256" key="6">
    <source>
        <dbReference type="ARBA" id="ARBA00023136"/>
    </source>
</evidence>
<sequence length="225" mass="25470">MQHSGIELFFEGKNLVRLLLGLFEGAKIAGFSLVIGIVLGIFFGLLRTVKNSLLTMIFRIYLEIFRIVPLLVLLFVFYYILPEQTGGHISNTSVSILVFSLWISAEMSEITRSSLISIPSHQLEAARALGLSKMQQFFYVQFPQAIPFSIAPTLNLVTRVIKTTSLLLMIGVSEVIKVGTQINENYVLQIPTAPLWIYGFIFFLYFALCYPLTYLAKRFEKGRRA</sequence>
<dbReference type="InterPro" id="IPR000515">
    <property type="entry name" value="MetI-like"/>
</dbReference>
<feature type="transmembrane region" description="Helical" evidence="7">
    <location>
        <begin position="195"/>
        <end position="216"/>
    </location>
</feature>
<keyword evidence="4 7" id="KW-0812">Transmembrane</keyword>
<dbReference type="GO" id="GO:0006865">
    <property type="term" value="P:amino acid transport"/>
    <property type="evidence" value="ECO:0007669"/>
    <property type="project" value="TreeGrafter"/>
</dbReference>
<dbReference type="GO" id="GO:0043190">
    <property type="term" value="C:ATP-binding cassette (ABC) transporter complex"/>
    <property type="evidence" value="ECO:0007669"/>
    <property type="project" value="InterPro"/>
</dbReference>
<reference evidence="9 10" key="1">
    <citation type="submission" date="2017-02" db="EMBL/GenBank/DDBJ databases">
        <authorList>
            <person name="Peterson S.W."/>
        </authorList>
    </citation>
    <scope>NUCLEOTIDE SEQUENCE [LARGE SCALE GENOMIC DNA]</scope>
    <source>
        <strain evidence="9 10">ATCC BAA-1030</strain>
    </source>
</reference>
<proteinExistence type="inferred from homology"/>
<dbReference type="Proteomes" id="UP000190328">
    <property type="component" value="Unassembled WGS sequence"/>
</dbReference>
<dbReference type="NCBIfam" id="TIGR01726">
    <property type="entry name" value="HEQRo_perm_3TM"/>
    <property type="match status" value="1"/>
</dbReference>
<comment type="similarity">
    <text evidence="7">Belongs to the binding-protein-dependent transport system permease family.</text>
</comment>
<feature type="domain" description="ABC transmembrane type-1" evidence="8">
    <location>
        <begin position="22"/>
        <end position="216"/>
    </location>
</feature>
<keyword evidence="3" id="KW-1003">Cell membrane</keyword>
<feature type="transmembrane region" description="Helical" evidence="7">
    <location>
        <begin position="28"/>
        <end position="46"/>
    </location>
</feature>
<evidence type="ECO:0000256" key="5">
    <source>
        <dbReference type="ARBA" id="ARBA00022989"/>
    </source>
</evidence>
<dbReference type="InterPro" id="IPR010065">
    <property type="entry name" value="AA_ABC_transptr_permease_3TM"/>
</dbReference>
<evidence type="ECO:0000313" key="9">
    <source>
        <dbReference type="EMBL" id="SJZ68741.1"/>
    </source>
</evidence>
<keyword evidence="2 7" id="KW-0813">Transport</keyword>
<evidence type="ECO:0000256" key="7">
    <source>
        <dbReference type="RuleBase" id="RU363032"/>
    </source>
</evidence>
<dbReference type="PANTHER" id="PTHR30614">
    <property type="entry name" value="MEMBRANE COMPONENT OF AMINO ACID ABC TRANSPORTER"/>
    <property type="match status" value="1"/>
</dbReference>
<dbReference type="AlphaFoldDB" id="A0A1T4MPE0"/>
<accession>A0A1T4MPE0</accession>
<comment type="subcellular location">
    <subcellularLocation>
        <location evidence="1 7">Cell membrane</location>
        <topology evidence="1 7">Multi-pass membrane protein</topology>
    </subcellularLocation>
</comment>
<dbReference type="STRING" id="263852.SAMN02745116_01156"/>
<dbReference type="CDD" id="cd06261">
    <property type="entry name" value="TM_PBP2"/>
    <property type="match status" value="1"/>
</dbReference>
<evidence type="ECO:0000256" key="1">
    <source>
        <dbReference type="ARBA" id="ARBA00004651"/>
    </source>
</evidence>
<dbReference type="PROSITE" id="PS50928">
    <property type="entry name" value="ABC_TM1"/>
    <property type="match status" value="1"/>
</dbReference>
<dbReference type="RefSeq" id="WP_078807082.1">
    <property type="nucleotide sequence ID" value="NZ_FUXI01000011.1"/>
</dbReference>
<name>A0A1T4MPE0_9ENTE</name>
<dbReference type="SUPFAM" id="SSF161098">
    <property type="entry name" value="MetI-like"/>
    <property type="match status" value="1"/>
</dbReference>
<dbReference type="PANTHER" id="PTHR30614:SF36">
    <property type="entry name" value="ABC TRANSPORTER MEMBRANE-SPANNING PERMEASE-GLUTAMINE TRANSPORT"/>
    <property type="match status" value="1"/>
</dbReference>
<evidence type="ECO:0000313" key="10">
    <source>
        <dbReference type="Proteomes" id="UP000190328"/>
    </source>
</evidence>
<keyword evidence="10" id="KW-1185">Reference proteome</keyword>
<dbReference type="InterPro" id="IPR043429">
    <property type="entry name" value="ArtM/GltK/GlnP/TcyL/YhdX-like"/>
</dbReference>
<dbReference type="OrthoDB" id="92598at2"/>
<dbReference type="GO" id="GO:0022857">
    <property type="term" value="F:transmembrane transporter activity"/>
    <property type="evidence" value="ECO:0007669"/>
    <property type="project" value="InterPro"/>
</dbReference>
<evidence type="ECO:0000256" key="3">
    <source>
        <dbReference type="ARBA" id="ARBA00022475"/>
    </source>
</evidence>
<evidence type="ECO:0000259" key="8">
    <source>
        <dbReference type="PROSITE" id="PS50928"/>
    </source>
</evidence>
<evidence type="ECO:0000256" key="4">
    <source>
        <dbReference type="ARBA" id="ARBA00022692"/>
    </source>
</evidence>
<protein>
    <submittedName>
        <fullName evidence="9">Polar amino acid transport system permease protein</fullName>
    </submittedName>
</protein>
<dbReference type="InterPro" id="IPR035906">
    <property type="entry name" value="MetI-like_sf"/>
</dbReference>
<keyword evidence="6 7" id="KW-0472">Membrane</keyword>
<dbReference type="Gene3D" id="1.10.3720.10">
    <property type="entry name" value="MetI-like"/>
    <property type="match status" value="1"/>
</dbReference>
<gene>
    <name evidence="9" type="ORF">SAMN02745116_01156</name>
</gene>
<dbReference type="Pfam" id="PF00528">
    <property type="entry name" value="BPD_transp_1"/>
    <property type="match status" value="1"/>
</dbReference>